<feature type="transmembrane region" description="Helical" evidence="1">
    <location>
        <begin position="649"/>
        <end position="670"/>
    </location>
</feature>
<proteinExistence type="predicted"/>
<protein>
    <recommendedName>
        <fullName evidence="4">Membrane transport protein MMPL domain-containing protein</fullName>
    </recommendedName>
</protein>
<dbReference type="STRING" id="1430440.MGMSRv2__1247"/>
<feature type="transmembrane region" description="Helical" evidence="1">
    <location>
        <begin position="342"/>
        <end position="365"/>
    </location>
</feature>
<dbReference type="HOGENOM" id="CLU_017576_0_0_5"/>
<sequence length="770" mass="81259">MKQRLFALLWLAVVLAAGIHVGLTAWRGLPLQSDLLALLPAEERQPMVQRAKDHMAAQVSGRVAVLAGHADPAAAFGAAQTLRDSLMGQGLLADAGDVPSAQALRQLGGLYHPHRAGLLAPADRQALVDGNPQALADRTLSQVFGIGGMADARLLTNDPFLLLPAFMTSLPVPASRLTLVDGWPSVTTDGITWVLVSGRLTGRAYGLSDQQAFVDGYAKAAQLAAAQAPGLRLLRLGAVFYAQAGAAQAMAETSFIGVISTIGTVLLLLVVFRSLSPLLLSLLAIASGLLVAVSATLLVFGFLHVTAAIFGASLIGITVDYSLHYFARLFAEGEPHQRLRHVGTGLILGLLTTLIGYGAMALAPLPGLRQVAAFSGFGLIAAFAAVVLWFPLLDRSRCRPLPPLLGRLGRGFWALWDNQGRRLLLLGLVALALLGAARLRVDDDVRRQQALDPALAAEQAQLQAMAGFAGAGQFYLVRAGDTQTALRQEEALGERLAELRRQGALADWRSPARFVPSVQRQVDNIRLTGQHLDGAPLAELSAAIGLPMALAPVASEMLELEQVMATGAMPVLSGLVLAPGMHLVALDNATDLAKLRDAANGLDGISFIDPVADMGTLLGQYRQRALWLLAISLVLMLPLLMWRYGVTGGLWVMVPPLAAILLTPLLLALVGQPFTFFAAMALILVASVGVDYAVFCAESGQGRDPLTILATLLATLTTVLSFGLLAFSGVQGVRSFGAVMLTGIVLSALLAPLAGRVRPKRACNWQAHHD</sequence>
<dbReference type="Gene3D" id="1.20.1640.10">
    <property type="entry name" value="Multidrug efflux transporter AcrB transmembrane domain"/>
    <property type="match status" value="2"/>
</dbReference>
<evidence type="ECO:0000256" key="1">
    <source>
        <dbReference type="SAM" id="Phobius"/>
    </source>
</evidence>
<feature type="transmembrane region" description="Helical" evidence="1">
    <location>
        <begin position="625"/>
        <end position="642"/>
    </location>
</feature>
<dbReference type="InterPro" id="IPR050545">
    <property type="entry name" value="Mycobact_MmpL"/>
</dbReference>
<feature type="transmembrane region" description="Helical" evidence="1">
    <location>
        <begin position="254"/>
        <end position="272"/>
    </location>
</feature>
<feature type="transmembrane region" description="Helical" evidence="1">
    <location>
        <begin position="733"/>
        <end position="751"/>
    </location>
</feature>
<dbReference type="GO" id="GO:0005886">
    <property type="term" value="C:plasma membrane"/>
    <property type="evidence" value="ECO:0007669"/>
    <property type="project" value="TreeGrafter"/>
</dbReference>
<evidence type="ECO:0008006" key="4">
    <source>
        <dbReference type="Google" id="ProtNLM"/>
    </source>
</evidence>
<dbReference type="AlphaFoldDB" id="V6EZ78"/>
<dbReference type="PANTHER" id="PTHR33406:SF13">
    <property type="entry name" value="MEMBRANE PROTEIN YDFJ"/>
    <property type="match status" value="1"/>
</dbReference>
<dbReference type="eggNOG" id="COG4258">
    <property type="taxonomic scope" value="Bacteria"/>
</dbReference>
<keyword evidence="3" id="KW-1185">Reference proteome</keyword>
<organism evidence="2 3">
    <name type="scientific">Magnetospirillum gryphiswaldense (strain DSM 6361 / JCM 21280 / NBRC 15271 / MSR-1)</name>
    <dbReference type="NCBI Taxonomy" id="431944"/>
    <lineage>
        <taxon>Bacteria</taxon>
        <taxon>Pseudomonadati</taxon>
        <taxon>Pseudomonadota</taxon>
        <taxon>Alphaproteobacteria</taxon>
        <taxon>Rhodospirillales</taxon>
        <taxon>Rhodospirillaceae</taxon>
        <taxon>Magnetospirillum</taxon>
    </lineage>
</organism>
<name>V6EZ78_MAGGM</name>
<accession>V6EZ78</accession>
<evidence type="ECO:0000313" key="2">
    <source>
        <dbReference type="EMBL" id="CDK98462.1"/>
    </source>
</evidence>
<gene>
    <name evidence="2" type="ordered locus">MGMSRv2__1247</name>
</gene>
<keyword evidence="1" id="KW-0812">Transmembrane</keyword>
<reference evidence="2 3" key="1">
    <citation type="journal article" date="2014" name="Genome Announc.">
        <title>Complete genome sequence of Magnetospirillum gryphiswaldense MSR-1.</title>
        <authorList>
            <person name="Wang X."/>
            <person name="Wang Q."/>
            <person name="Zhang W."/>
            <person name="Wang Y."/>
            <person name="Li L."/>
            <person name="Wen T."/>
            <person name="Zhang T."/>
            <person name="Zhang Y."/>
            <person name="Xu J."/>
            <person name="Hu J."/>
            <person name="Li S."/>
            <person name="Liu L."/>
            <person name="Liu J."/>
            <person name="Jiang W."/>
            <person name="Tian J."/>
            <person name="Li Y."/>
            <person name="Schuler D."/>
            <person name="Wang L."/>
            <person name="Li J."/>
        </authorList>
    </citation>
    <scope>NUCLEOTIDE SEQUENCE [LARGE SCALE GENOMIC DNA]</scope>
    <source>
        <strain evidence="3">DSM 6361 / JCM 21280 / NBRC 15271 / MSR-1</strain>
    </source>
</reference>
<feature type="transmembrane region" description="Helical" evidence="1">
    <location>
        <begin position="706"/>
        <end position="727"/>
    </location>
</feature>
<dbReference type="SUPFAM" id="SSF82866">
    <property type="entry name" value="Multidrug efflux transporter AcrB transmembrane domain"/>
    <property type="match status" value="2"/>
</dbReference>
<dbReference type="EMBL" id="HG794546">
    <property type="protein sequence ID" value="CDK98462.1"/>
    <property type="molecule type" value="Genomic_DNA"/>
</dbReference>
<feature type="transmembrane region" description="Helical" evidence="1">
    <location>
        <begin position="279"/>
        <end position="303"/>
    </location>
</feature>
<keyword evidence="1" id="KW-1133">Transmembrane helix</keyword>
<feature type="transmembrane region" description="Helical" evidence="1">
    <location>
        <begin position="309"/>
        <end position="330"/>
    </location>
</feature>
<dbReference type="Proteomes" id="UP000018922">
    <property type="component" value="Chromosome I"/>
</dbReference>
<keyword evidence="1" id="KW-0472">Membrane</keyword>
<dbReference type="KEGG" id="mgy:MGMSRv2__1247"/>
<evidence type="ECO:0000313" key="3">
    <source>
        <dbReference type="Proteomes" id="UP000018922"/>
    </source>
</evidence>
<feature type="transmembrane region" description="Helical" evidence="1">
    <location>
        <begin position="371"/>
        <end position="393"/>
    </location>
</feature>
<feature type="transmembrane region" description="Helical" evidence="1">
    <location>
        <begin position="676"/>
        <end position="694"/>
    </location>
</feature>
<dbReference type="PANTHER" id="PTHR33406">
    <property type="entry name" value="MEMBRANE PROTEIN MJ1562-RELATED"/>
    <property type="match status" value="1"/>
</dbReference>